<accession>A0A4S4K946</accession>
<organism evidence="2 3">
    <name type="scientific">Phellinidium pouzarii</name>
    <dbReference type="NCBI Taxonomy" id="167371"/>
    <lineage>
        <taxon>Eukaryota</taxon>
        <taxon>Fungi</taxon>
        <taxon>Dikarya</taxon>
        <taxon>Basidiomycota</taxon>
        <taxon>Agaricomycotina</taxon>
        <taxon>Agaricomycetes</taxon>
        <taxon>Hymenochaetales</taxon>
        <taxon>Hymenochaetaceae</taxon>
        <taxon>Phellinidium</taxon>
    </lineage>
</organism>
<gene>
    <name evidence="2" type="ORF">EW145_g8614</name>
</gene>
<dbReference type="EMBL" id="SGPK01001577">
    <property type="protein sequence ID" value="THG92729.1"/>
    <property type="molecule type" value="Genomic_DNA"/>
</dbReference>
<feature type="non-terminal residue" evidence="2">
    <location>
        <position position="124"/>
    </location>
</feature>
<proteinExistence type="predicted"/>
<dbReference type="AlphaFoldDB" id="A0A4S4K946"/>
<feature type="compositionally biased region" description="Basic and acidic residues" evidence="1">
    <location>
        <begin position="11"/>
        <end position="32"/>
    </location>
</feature>
<name>A0A4S4K946_9AGAM</name>
<keyword evidence="3" id="KW-1185">Reference proteome</keyword>
<evidence type="ECO:0000313" key="3">
    <source>
        <dbReference type="Proteomes" id="UP000308199"/>
    </source>
</evidence>
<protein>
    <submittedName>
        <fullName evidence="2">Uncharacterized protein</fullName>
    </submittedName>
</protein>
<dbReference type="Proteomes" id="UP000308199">
    <property type="component" value="Unassembled WGS sequence"/>
</dbReference>
<comment type="caution">
    <text evidence="2">The sequence shown here is derived from an EMBL/GenBank/DDBJ whole genome shotgun (WGS) entry which is preliminary data.</text>
</comment>
<evidence type="ECO:0000313" key="2">
    <source>
        <dbReference type="EMBL" id="THG92729.1"/>
    </source>
</evidence>
<sequence length="124" mass="13277">MRRPQPVVDVDTERVLGSRKELQETRGHEESRGTSANDSKLDLRGHETNEDVEDYGSDSTPDDSRRHDASPDRQHPPSIPQIQVLRRAPAPAAAAPAAAAAAEAPPEALGAAVAAQHEHRAAVL</sequence>
<feature type="compositionally biased region" description="Low complexity" evidence="1">
    <location>
        <begin position="88"/>
        <end position="115"/>
    </location>
</feature>
<feature type="compositionally biased region" description="Basic and acidic residues" evidence="1">
    <location>
        <begin position="62"/>
        <end position="75"/>
    </location>
</feature>
<evidence type="ECO:0000256" key="1">
    <source>
        <dbReference type="SAM" id="MobiDB-lite"/>
    </source>
</evidence>
<feature type="region of interest" description="Disordered" evidence="1">
    <location>
        <begin position="1"/>
        <end position="124"/>
    </location>
</feature>
<reference evidence="2 3" key="1">
    <citation type="submission" date="2019-02" db="EMBL/GenBank/DDBJ databases">
        <title>Genome sequencing of the rare red list fungi Phellinidium pouzarii.</title>
        <authorList>
            <person name="Buettner E."/>
            <person name="Kellner H."/>
        </authorList>
    </citation>
    <scope>NUCLEOTIDE SEQUENCE [LARGE SCALE GENOMIC DNA]</scope>
    <source>
        <strain evidence="2 3">DSM 108285</strain>
    </source>
</reference>
<feature type="compositionally biased region" description="Basic and acidic residues" evidence="1">
    <location>
        <begin position="39"/>
        <end position="49"/>
    </location>
</feature>